<dbReference type="InterPro" id="IPR003439">
    <property type="entry name" value="ABC_transporter-like_ATP-bd"/>
</dbReference>
<dbReference type="GO" id="GO:0005524">
    <property type="term" value="F:ATP binding"/>
    <property type="evidence" value="ECO:0007669"/>
    <property type="project" value="InterPro"/>
</dbReference>
<dbReference type="Proteomes" id="UP000018444">
    <property type="component" value="Unassembled WGS sequence"/>
</dbReference>
<sequence>MSVESIVIATDLNKTFQAEQKGLDDVRALQGINMQIKAGQLTALVGPDGAGKTTFLRLIAGLYEPTTGSLKVLGMDVAKDPQSVQDRISYMPQKFGLYEDLSIQENLDLYADLQACQWTFARSVLHVCSRLPTWRALLNVPQENSLGV</sequence>
<organism evidence="2 3">
    <name type="scientific">Acinetobacter johnsonii ANC 3681</name>
    <dbReference type="NCBI Taxonomy" id="1217662"/>
    <lineage>
        <taxon>Bacteria</taxon>
        <taxon>Pseudomonadati</taxon>
        <taxon>Pseudomonadota</taxon>
        <taxon>Gammaproteobacteria</taxon>
        <taxon>Moraxellales</taxon>
        <taxon>Moraxellaceae</taxon>
        <taxon>Acinetobacter</taxon>
    </lineage>
</organism>
<dbReference type="RefSeq" id="WP_004980196.1">
    <property type="nucleotide sequence ID" value="NZ_KB849705.1"/>
</dbReference>
<dbReference type="PATRIC" id="fig|1217662.4.peg.1187"/>
<dbReference type="EMBL" id="APPZ01000006">
    <property type="protein sequence ID" value="ENV73332.1"/>
    <property type="molecule type" value="Genomic_DNA"/>
</dbReference>
<dbReference type="GO" id="GO:0016887">
    <property type="term" value="F:ATP hydrolysis activity"/>
    <property type="evidence" value="ECO:0007669"/>
    <property type="project" value="InterPro"/>
</dbReference>
<name>N9BI33_ACIJO</name>
<gene>
    <name evidence="2" type="ORF">F946_01224</name>
</gene>
<reference evidence="2 3" key="1">
    <citation type="submission" date="2013-02" db="EMBL/GenBank/DDBJ databases">
        <title>The Genome Sequence of Acinetobacter johnsonii ANC 3681.</title>
        <authorList>
            <consortium name="The Broad Institute Genome Sequencing Platform"/>
            <consortium name="The Broad Institute Genome Sequencing Center for Infectious Disease"/>
            <person name="Cerqueira G."/>
            <person name="Feldgarden M."/>
            <person name="Courvalin P."/>
            <person name="Perichon B."/>
            <person name="Grillot-Courvalin C."/>
            <person name="Clermont D."/>
            <person name="Rocha E."/>
            <person name="Yoon E.-J."/>
            <person name="Nemec A."/>
            <person name="Walker B."/>
            <person name="Young S.K."/>
            <person name="Zeng Q."/>
            <person name="Gargeya S."/>
            <person name="Fitzgerald M."/>
            <person name="Haas B."/>
            <person name="Abouelleil A."/>
            <person name="Alvarado L."/>
            <person name="Arachchi H.M."/>
            <person name="Berlin A.M."/>
            <person name="Chapman S.B."/>
            <person name="Dewar J."/>
            <person name="Goldberg J."/>
            <person name="Griggs A."/>
            <person name="Gujja S."/>
            <person name="Hansen M."/>
            <person name="Howarth C."/>
            <person name="Imamovic A."/>
            <person name="Larimer J."/>
            <person name="McCowan C."/>
            <person name="Murphy C."/>
            <person name="Neiman D."/>
            <person name="Pearson M."/>
            <person name="Priest M."/>
            <person name="Roberts A."/>
            <person name="Saif S."/>
            <person name="Shea T."/>
            <person name="Sisk P."/>
            <person name="Sykes S."/>
            <person name="Wortman J."/>
            <person name="Nusbaum C."/>
            <person name="Birren B."/>
        </authorList>
    </citation>
    <scope>NUCLEOTIDE SEQUENCE [LARGE SCALE GENOMIC DNA]</scope>
    <source>
        <strain evidence="2 3">ANC 3681</strain>
    </source>
</reference>
<dbReference type="PANTHER" id="PTHR43038:SF3">
    <property type="entry name" value="ABC TRANSPORTER G FAMILY MEMBER 20 ISOFORM X1"/>
    <property type="match status" value="1"/>
</dbReference>
<dbReference type="Pfam" id="PF00005">
    <property type="entry name" value="ABC_tran"/>
    <property type="match status" value="1"/>
</dbReference>
<comment type="caution">
    <text evidence="2">The sequence shown here is derived from an EMBL/GenBank/DDBJ whole genome shotgun (WGS) entry which is preliminary data.</text>
</comment>
<protein>
    <recommendedName>
        <fullName evidence="1">ABC transporter domain-containing protein</fullName>
    </recommendedName>
</protein>
<evidence type="ECO:0000313" key="3">
    <source>
        <dbReference type="Proteomes" id="UP000018444"/>
    </source>
</evidence>
<dbReference type="SUPFAM" id="SSF52540">
    <property type="entry name" value="P-loop containing nucleoside triphosphate hydrolases"/>
    <property type="match status" value="1"/>
</dbReference>
<feature type="domain" description="ABC transporter" evidence="1">
    <location>
        <begin position="29"/>
        <end position="119"/>
    </location>
</feature>
<dbReference type="GeneID" id="96991139"/>
<evidence type="ECO:0000313" key="2">
    <source>
        <dbReference type="EMBL" id="ENV73332.1"/>
    </source>
</evidence>
<proteinExistence type="predicted"/>
<evidence type="ECO:0000259" key="1">
    <source>
        <dbReference type="Pfam" id="PF00005"/>
    </source>
</evidence>
<dbReference type="InterPro" id="IPR027417">
    <property type="entry name" value="P-loop_NTPase"/>
</dbReference>
<dbReference type="Gene3D" id="3.40.50.300">
    <property type="entry name" value="P-loop containing nucleotide triphosphate hydrolases"/>
    <property type="match status" value="1"/>
</dbReference>
<accession>N9BI33</accession>
<dbReference type="PANTHER" id="PTHR43038">
    <property type="entry name" value="ATP-BINDING CASSETTE, SUB-FAMILY H, MEMBER 1"/>
    <property type="match status" value="1"/>
</dbReference>
<dbReference type="AlphaFoldDB" id="N9BI33"/>
<dbReference type="HOGENOM" id="CLU_1869412_0_0_6"/>